<keyword evidence="3" id="KW-1185">Reference proteome</keyword>
<evidence type="ECO:0000313" key="2">
    <source>
        <dbReference type="EMBL" id="RPD83008.1"/>
    </source>
</evidence>
<evidence type="ECO:0008006" key="4">
    <source>
        <dbReference type="Google" id="ProtNLM"/>
    </source>
</evidence>
<protein>
    <recommendedName>
        <fullName evidence="4">Hemagglutinin</fullName>
    </recommendedName>
</protein>
<accession>A0A3N4MII2</accession>
<dbReference type="GO" id="GO:0003824">
    <property type="term" value="F:catalytic activity"/>
    <property type="evidence" value="ECO:0007669"/>
    <property type="project" value="UniProtKB-ARBA"/>
</dbReference>
<proteinExistence type="predicted"/>
<name>A0A3N4MII2_9NEIS</name>
<dbReference type="NCBIfam" id="TIGR01731">
    <property type="entry name" value="fil_hemag_20aa"/>
    <property type="match status" value="2"/>
</dbReference>
<evidence type="ECO:0000256" key="1">
    <source>
        <dbReference type="SAM" id="MobiDB-lite"/>
    </source>
</evidence>
<dbReference type="EMBL" id="RPFL01000100">
    <property type="protein sequence ID" value="RPD83008.1"/>
    <property type="molecule type" value="Genomic_DNA"/>
</dbReference>
<dbReference type="InterPro" id="IPR025157">
    <property type="entry name" value="Hemagglutinin_rpt"/>
</dbReference>
<dbReference type="Proteomes" id="UP000272412">
    <property type="component" value="Unassembled WGS sequence"/>
</dbReference>
<evidence type="ECO:0000313" key="3">
    <source>
        <dbReference type="Proteomes" id="UP000272412"/>
    </source>
</evidence>
<feature type="non-terminal residue" evidence="2">
    <location>
        <position position="107"/>
    </location>
</feature>
<organism evidence="2 3">
    <name type="scientific">Neisseria weixii</name>
    <dbReference type="NCBI Taxonomy" id="1853276"/>
    <lineage>
        <taxon>Bacteria</taxon>
        <taxon>Pseudomonadati</taxon>
        <taxon>Pseudomonadota</taxon>
        <taxon>Betaproteobacteria</taxon>
        <taxon>Neisseriales</taxon>
        <taxon>Neisseriaceae</taxon>
        <taxon>Neisseria</taxon>
    </lineage>
</organism>
<dbReference type="InterPro" id="IPR010069">
    <property type="entry name" value="CdiA_FHA1_rpt"/>
</dbReference>
<sequence length="107" mass="11107">MGVGVSVGAQTGFYAYAEVGGSKGKNHYLAQTHDHTTLEADNIQLASQGDTTLRGATATANRIDADVKGRLKAEAARLDNSSGKIRSDEMTGLKVSDGLENPSGLIS</sequence>
<dbReference type="Pfam" id="PF13332">
    <property type="entry name" value="Fil_haemagg_2"/>
    <property type="match status" value="1"/>
</dbReference>
<dbReference type="AlphaFoldDB" id="A0A3N4MII2"/>
<comment type="caution">
    <text evidence="2">The sequence shown here is derived from an EMBL/GenBank/DDBJ whole genome shotgun (WGS) entry which is preliminary data.</text>
</comment>
<reference evidence="2 3" key="1">
    <citation type="submission" date="2018-11" db="EMBL/GenBank/DDBJ databases">
        <title>Neisseria weixii sp. nov. isolated from the rectal contents of plateau pika (Ochotona cruzoniae).</title>
        <authorList>
            <person name="Zhang G."/>
        </authorList>
    </citation>
    <scope>NUCLEOTIDE SEQUENCE [LARGE SCALE GENOMIC DNA]</scope>
    <source>
        <strain evidence="2 3">10009</strain>
    </source>
</reference>
<feature type="region of interest" description="Disordered" evidence="1">
    <location>
        <begin position="79"/>
        <end position="107"/>
    </location>
</feature>
<gene>
    <name evidence="2" type="ORF">EGK74_13820</name>
</gene>